<dbReference type="InterPro" id="IPR036135">
    <property type="entry name" value="MoeA_linker/N_sf"/>
</dbReference>
<dbReference type="AlphaFoldDB" id="F6FQP5"/>
<evidence type="ECO:0000256" key="3">
    <source>
        <dbReference type="ARBA" id="ARBA00010763"/>
    </source>
</evidence>
<dbReference type="NCBIfam" id="NF045515">
    <property type="entry name" value="Glp_gephyrin"/>
    <property type="match status" value="1"/>
</dbReference>
<dbReference type="InterPro" id="IPR005110">
    <property type="entry name" value="MoeA_linker/N"/>
</dbReference>
<accession>F6FQP5</accession>
<dbReference type="InterPro" id="IPR027417">
    <property type="entry name" value="P-loop_NTPase"/>
</dbReference>
<dbReference type="GO" id="GO:0016887">
    <property type="term" value="F:ATP hydrolysis activity"/>
    <property type="evidence" value="ECO:0007669"/>
    <property type="project" value="InterPro"/>
</dbReference>
<dbReference type="SMART" id="SM00852">
    <property type="entry name" value="MoCF_biosynth"/>
    <property type="match status" value="1"/>
</dbReference>
<dbReference type="SUPFAM" id="SSF63867">
    <property type="entry name" value="MoeA C-terminal domain-like"/>
    <property type="match status" value="1"/>
</dbReference>
<dbReference type="KEGG" id="iva:Isova_2221"/>
<evidence type="ECO:0000256" key="7">
    <source>
        <dbReference type="ARBA" id="ARBA00023150"/>
    </source>
</evidence>
<evidence type="ECO:0000256" key="4">
    <source>
        <dbReference type="ARBA" id="ARBA00022505"/>
    </source>
</evidence>
<dbReference type="PANTHER" id="PTHR10192">
    <property type="entry name" value="MOLYBDOPTERIN BIOSYNTHESIS PROTEIN"/>
    <property type="match status" value="1"/>
</dbReference>
<dbReference type="eggNOG" id="COG3842">
    <property type="taxonomic scope" value="Bacteria"/>
</dbReference>
<dbReference type="Gene3D" id="3.90.105.10">
    <property type="entry name" value="Molybdopterin biosynthesis moea protein, domain 2"/>
    <property type="match status" value="1"/>
</dbReference>
<feature type="region of interest" description="Disordered" evidence="10">
    <location>
        <begin position="1"/>
        <end position="29"/>
    </location>
</feature>
<dbReference type="eggNOG" id="COG0303">
    <property type="taxonomic scope" value="Bacteria"/>
</dbReference>
<comment type="cofactor">
    <cofactor evidence="9">
        <name>Mg(2+)</name>
        <dbReference type="ChEBI" id="CHEBI:18420"/>
    </cofactor>
</comment>
<evidence type="ECO:0000256" key="5">
    <source>
        <dbReference type="ARBA" id="ARBA00022741"/>
    </source>
</evidence>
<keyword evidence="7 9" id="KW-0501">Molybdenum cofactor biosynthesis</keyword>
<organism evidence="13">
    <name type="scientific">Isoptericola variabilis (strain 225)</name>
    <dbReference type="NCBI Taxonomy" id="743718"/>
    <lineage>
        <taxon>Bacteria</taxon>
        <taxon>Bacillati</taxon>
        <taxon>Actinomycetota</taxon>
        <taxon>Actinomycetes</taxon>
        <taxon>Micrococcales</taxon>
        <taxon>Promicromonosporaceae</taxon>
        <taxon>Isoptericola</taxon>
    </lineage>
</organism>
<dbReference type="EC" id="2.10.1.1" evidence="9"/>
<dbReference type="Proteomes" id="UP000009236">
    <property type="component" value="Chromosome"/>
</dbReference>
<dbReference type="GO" id="GO:0005829">
    <property type="term" value="C:cytosol"/>
    <property type="evidence" value="ECO:0007669"/>
    <property type="project" value="TreeGrafter"/>
</dbReference>
<reference evidence="12 13" key="1">
    <citation type="submission" date="2011-05" db="EMBL/GenBank/DDBJ databases">
        <title>Complete sequence of Isoptericola variabilis 225.</title>
        <authorList>
            <consortium name="US DOE Joint Genome Institute"/>
            <person name="Lucas S."/>
            <person name="Han J."/>
            <person name="Lapidus A."/>
            <person name="Cheng J.-F."/>
            <person name="Goodwin L."/>
            <person name="Pitluck S."/>
            <person name="Peters L."/>
            <person name="Mikhailova N."/>
            <person name="Zeytun A."/>
            <person name="Han C."/>
            <person name="Tapia R."/>
            <person name="Land M."/>
            <person name="Hauser L."/>
            <person name="Kyrpides N."/>
            <person name="Ivanova N."/>
            <person name="Pagani I."/>
            <person name="Siebers A."/>
            <person name="Allgaier M."/>
            <person name="Thelen M."/>
            <person name="Hugenholtz P."/>
            <person name="Gladden J."/>
            <person name="Woyke T."/>
        </authorList>
    </citation>
    <scope>NUCLEOTIDE SEQUENCE [LARGE SCALE GENOMIC DNA]</scope>
    <source>
        <strain evidence="13">225</strain>
    </source>
</reference>
<dbReference type="InterPro" id="IPR005111">
    <property type="entry name" value="MoeA_C_domain_IV"/>
</dbReference>
<keyword evidence="5" id="KW-0547">Nucleotide-binding</keyword>
<dbReference type="InterPro" id="IPR017871">
    <property type="entry name" value="ABC_transporter-like_CS"/>
</dbReference>
<evidence type="ECO:0000256" key="8">
    <source>
        <dbReference type="ARBA" id="ARBA00047317"/>
    </source>
</evidence>
<dbReference type="InterPro" id="IPR003593">
    <property type="entry name" value="AAA+_ATPase"/>
</dbReference>
<evidence type="ECO:0000256" key="2">
    <source>
        <dbReference type="ARBA" id="ARBA00005046"/>
    </source>
</evidence>
<feature type="region of interest" description="Disordered" evidence="10">
    <location>
        <begin position="630"/>
        <end position="651"/>
    </location>
</feature>
<protein>
    <recommendedName>
        <fullName evidence="9">Molybdopterin molybdenumtransferase</fullName>
        <ecNumber evidence="9">2.10.1.1</ecNumber>
    </recommendedName>
</protein>
<keyword evidence="9" id="KW-0460">Magnesium</keyword>
<dbReference type="Pfam" id="PF00005">
    <property type="entry name" value="ABC_tran"/>
    <property type="match status" value="1"/>
</dbReference>
<keyword evidence="13" id="KW-1185">Reference proteome</keyword>
<comment type="pathway">
    <text evidence="2 9">Cofactor biosynthesis; molybdopterin biosynthesis.</text>
</comment>
<dbReference type="PROSITE" id="PS50893">
    <property type="entry name" value="ABC_TRANSPORTER_2"/>
    <property type="match status" value="1"/>
</dbReference>
<evidence type="ECO:0000256" key="1">
    <source>
        <dbReference type="ARBA" id="ARBA00002901"/>
    </source>
</evidence>
<keyword evidence="9" id="KW-0808">Transferase</keyword>
<dbReference type="SUPFAM" id="SSF63882">
    <property type="entry name" value="MoeA N-terminal region -like"/>
    <property type="match status" value="1"/>
</dbReference>
<dbReference type="GO" id="GO:0046872">
    <property type="term" value="F:metal ion binding"/>
    <property type="evidence" value="ECO:0007669"/>
    <property type="project" value="UniProtKB-UniRule"/>
</dbReference>
<dbReference type="SUPFAM" id="SSF52540">
    <property type="entry name" value="P-loop containing nucleoside triphosphate hydrolases"/>
    <property type="match status" value="1"/>
</dbReference>
<dbReference type="UniPathway" id="UPA00344"/>
<evidence type="ECO:0000256" key="10">
    <source>
        <dbReference type="SAM" id="MobiDB-lite"/>
    </source>
</evidence>
<keyword evidence="6" id="KW-0067">ATP-binding</keyword>
<sequence length="762" mass="76556">MADQAPYAGRMARSAPTDRTPPGAATAPGAGLVVEITDPPRGLDVALELAPGRTLALLGPNGAGKSTVLRTIAGLHAPARARVVVGDTVLSDVGTGGRAFWSPPRQRAVGLLDQQPDLFGHLTVRGNVMFGPRAAGASRHEARTFADHLLDAVGARDLARRRARALSGGQAQRVALARALAASPRVLLLDEPFAAVDAPSARELREVLRRVLDGVTAVVVTHDVADVRALADDVVVLDGGRVVEQGPAAELLAAPRSAFLKDLLEHDDEADDLGPTPPSPAVGVISGPDRPGSGGSAAPEITPTAGRRSVAEHAAAVESLVAPALAAGRLAGGEAATVRVADLLARAAADAALPPRVLARDARAAVALPGFDNSQMDGYAVRAADLAGATPDAPAALPVAAPVPAGTEPPPLAPGTAAPVMTGAPIPAGADAVVRVEDASPSSFAELSGAGDPGGSRDPDNSTVRFSVPVAPGTYVRRAGSDVAAGEVVVGAGTPLGPAQLGALAAAGVEEVAVAPPPHVLLVSTGSELVPAGAPLGPAQVHDANGATLAAALAQAGARVTTRVVPDSPDALRAVLADAPADVALVVTTGGVSAGAYEVVRQTFDDAWFGHVAVQPGGPQGLGTVTLPPPELSGPGPGIPGREPDNSGAEGRTVPLVAFPGNPVSAYVSFELFLRPVLARATGAVPAARPRGRARLAEPLDSPPALHQVRRGMLDDAGRVRLVGGPGSHLVSHLAAATLLVHVPPGVARLERGDDVDYWEIR</sequence>
<dbReference type="GO" id="GO:0006777">
    <property type="term" value="P:Mo-molybdopterin cofactor biosynthetic process"/>
    <property type="evidence" value="ECO:0007669"/>
    <property type="project" value="UniProtKB-UniRule"/>
</dbReference>
<dbReference type="STRING" id="743718.Isova_2221"/>
<dbReference type="EMBL" id="CP002810">
    <property type="protein sequence ID" value="AEG44941.1"/>
    <property type="molecule type" value="Genomic_DNA"/>
</dbReference>
<dbReference type="PROSITE" id="PS00211">
    <property type="entry name" value="ABC_TRANSPORTER_1"/>
    <property type="match status" value="1"/>
</dbReference>
<name>F6FQP5_ISOV2</name>
<feature type="region of interest" description="Disordered" evidence="10">
    <location>
        <begin position="443"/>
        <end position="464"/>
    </location>
</feature>
<comment type="function">
    <text evidence="1 9">Catalyzes the insertion of molybdate into adenylated molybdopterin with the concomitant release of AMP.</text>
</comment>
<feature type="compositionally biased region" description="Low complexity" evidence="10">
    <location>
        <begin position="15"/>
        <end position="29"/>
    </location>
</feature>
<keyword evidence="4 9" id="KW-0500">Molybdenum</keyword>
<dbReference type="InterPro" id="IPR001453">
    <property type="entry name" value="MoaB/Mog_dom"/>
</dbReference>
<dbReference type="Pfam" id="PF03454">
    <property type="entry name" value="MoeA_C"/>
    <property type="match status" value="1"/>
</dbReference>
<dbReference type="HOGENOM" id="CLU_412607_0_0_11"/>
<dbReference type="Gene3D" id="2.40.340.10">
    <property type="entry name" value="MoeA, C-terminal, domain IV"/>
    <property type="match status" value="1"/>
</dbReference>
<dbReference type="InterPro" id="IPR003439">
    <property type="entry name" value="ABC_transporter-like_ATP-bd"/>
</dbReference>
<proteinExistence type="inferred from homology"/>
<dbReference type="Gene3D" id="3.40.50.300">
    <property type="entry name" value="P-loop containing nucleotide triphosphate hydrolases"/>
    <property type="match status" value="1"/>
</dbReference>
<dbReference type="GO" id="GO:0061599">
    <property type="term" value="F:molybdopterin molybdotransferase activity"/>
    <property type="evidence" value="ECO:0007669"/>
    <property type="project" value="UniProtKB-UniRule"/>
</dbReference>
<feature type="region of interest" description="Disordered" evidence="10">
    <location>
        <begin position="268"/>
        <end position="307"/>
    </location>
</feature>
<evidence type="ECO:0000313" key="12">
    <source>
        <dbReference type="EMBL" id="AEG44941.1"/>
    </source>
</evidence>
<dbReference type="Pfam" id="PF03453">
    <property type="entry name" value="MoeA_N"/>
    <property type="match status" value="1"/>
</dbReference>
<dbReference type="PANTHER" id="PTHR10192:SF5">
    <property type="entry name" value="GEPHYRIN"/>
    <property type="match status" value="1"/>
</dbReference>
<dbReference type="InterPro" id="IPR036688">
    <property type="entry name" value="MoeA_C_domain_IV_sf"/>
</dbReference>
<evidence type="ECO:0000259" key="11">
    <source>
        <dbReference type="PROSITE" id="PS50893"/>
    </source>
</evidence>
<dbReference type="SMART" id="SM00382">
    <property type="entry name" value="AAA"/>
    <property type="match status" value="1"/>
</dbReference>
<dbReference type="InterPro" id="IPR038987">
    <property type="entry name" value="MoeA-like"/>
</dbReference>
<dbReference type="GO" id="GO:0005524">
    <property type="term" value="F:ATP binding"/>
    <property type="evidence" value="ECO:0007669"/>
    <property type="project" value="UniProtKB-KW"/>
</dbReference>
<comment type="similarity">
    <text evidence="3 9">Belongs to the MoeA family.</text>
</comment>
<dbReference type="SUPFAM" id="SSF53218">
    <property type="entry name" value="Molybdenum cofactor biosynthesis proteins"/>
    <property type="match status" value="1"/>
</dbReference>
<gene>
    <name evidence="12" type="ordered locus">Isova_2221</name>
</gene>
<evidence type="ECO:0000256" key="6">
    <source>
        <dbReference type="ARBA" id="ARBA00022840"/>
    </source>
</evidence>
<feature type="domain" description="ABC transporter" evidence="11">
    <location>
        <begin position="27"/>
        <end position="264"/>
    </location>
</feature>
<dbReference type="Gene3D" id="3.40.980.10">
    <property type="entry name" value="MoaB/Mog-like domain"/>
    <property type="match status" value="1"/>
</dbReference>
<dbReference type="InterPro" id="IPR036425">
    <property type="entry name" value="MoaB/Mog-like_dom_sf"/>
</dbReference>
<comment type="catalytic activity">
    <reaction evidence="8">
        <text>adenylyl-molybdopterin + molybdate = Mo-molybdopterin + AMP + H(+)</text>
        <dbReference type="Rhea" id="RHEA:35047"/>
        <dbReference type="ChEBI" id="CHEBI:15378"/>
        <dbReference type="ChEBI" id="CHEBI:36264"/>
        <dbReference type="ChEBI" id="CHEBI:62727"/>
        <dbReference type="ChEBI" id="CHEBI:71302"/>
        <dbReference type="ChEBI" id="CHEBI:456215"/>
        <dbReference type="EC" id="2.10.1.1"/>
    </reaction>
</comment>
<dbReference type="Pfam" id="PF00994">
    <property type="entry name" value="MoCF_biosynth"/>
    <property type="match status" value="1"/>
</dbReference>
<evidence type="ECO:0000313" key="13">
    <source>
        <dbReference type="Proteomes" id="UP000009236"/>
    </source>
</evidence>
<evidence type="ECO:0000256" key="9">
    <source>
        <dbReference type="RuleBase" id="RU365090"/>
    </source>
</evidence>
<keyword evidence="9" id="KW-0479">Metal-binding</keyword>
<dbReference type="Gene3D" id="2.170.190.11">
    <property type="entry name" value="Molybdopterin biosynthesis moea protein, domain 3"/>
    <property type="match status" value="1"/>
</dbReference>
<dbReference type="CDD" id="cd00887">
    <property type="entry name" value="MoeA"/>
    <property type="match status" value="1"/>
</dbReference>
<keyword evidence="12" id="KW-0378">Hydrolase</keyword>